<proteinExistence type="predicted"/>
<organism evidence="7 8">
    <name type="scientific">Solanum tuberosum</name>
    <name type="common">Potato</name>
    <dbReference type="NCBI Taxonomy" id="4113"/>
    <lineage>
        <taxon>Eukaryota</taxon>
        <taxon>Viridiplantae</taxon>
        <taxon>Streptophyta</taxon>
        <taxon>Embryophyta</taxon>
        <taxon>Tracheophyta</taxon>
        <taxon>Spermatophyta</taxon>
        <taxon>Magnoliopsida</taxon>
        <taxon>eudicotyledons</taxon>
        <taxon>Gunneridae</taxon>
        <taxon>Pentapetalae</taxon>
        <taxon>asterids</taxon>
        <taxon>lamiids</taxon>
        <taxon>Solanales</taxon>
        <taxon>Solanaceae</taxon>
        <taxon>Solanoideae</taxon>
        <taxon>Solaneae</taxon>
        <taxon>Solanum</taxon>
    </lineage>
</organism>
<dbReference type="InParanoid" id="M1BRJ5"/>
<dbReference type="PaxDb" id="4113-PGSC0003DMT400051275"/>
<reference evidence="7" key="2">
    <citation type="submission" date="2015-06" db="UniProtKB">
        <authorList>
            <consortium name="EnsemblPlants"/>
        </authorList>
    </citation>
    <scope>IDENTIFICATION</scope>
    <source>
        <strain evidence="7">DM1-3 516 R44</strain>
    </source>
</reference>
<keyword evidence="3" id="KW-0812">Transmembrane</keyword>
<name>M1BRJ5_SOLTU</name>
<dbReference type="PANTHER" id="PTHR27008">
    <property type="entry name" value="OS04G0122200 PROTEIN"/>
    <property type="match status" value="1"/>
</dbReference>
<dbReference type="GO" id="GO:0016020">
    <property type="term" value="C:membrane"/>
    <property type="evidence" value="ECO:0007669"/>
    <property type="project" value="UniProtKB-SubCell"/>
</dbReference>
<dbReference type="Gramene" id="RHC09H1G1002.2.1">
    <property type="protein sequence ID" value="RHC09H1G1002.2.1.cds.1"/>
    <property type="gene ID" value="RHC09H1G1002.2"/>
</dbReference>
<evidence type="ECO:0000256" key="1">
    <source>
        <dbReference type="ARBA" id="ARBA00004370"/>
    </source>
</evidence>
<keyword evidence="8" id="KW-1185">Reference proteome</keyword>
<accession>M1BRJ5</accession>
<dbReference type="PANTHER" id="PTHR27008:SF602">
    <property type="entry name" value="LRR RECEPTOR-LIKE SERINE_THREONINE-PROTEIN KINASE EFR"/>
    <property type="match status" value="1"/>
</dbReference>
<evidence type="ECO:0000256" key="3">
    <source>
        <dbReference type="ARBA" id="ARBA00022692"/>
    </source>
</evidence>
<evidence type="ECO:0000256" key="6">
    <source>
        <dbReference type="ARBA" id="ARBA00023136"/>
    </source>
</evidence>
<keyword evidence="6" id="KW-0472">Membrane</keyword>
<dbReference type="EnsemblPlants" id="PGSC0003DMT400051275">
    <property type="protein sequence ID" value="PGSC0003DMT400051275"/>
    <property type="gene ID" value="PGSC0003DMG400019916"/>
</dbReference>
<dbReference type="InterPro" id="IPR011009">
    <property type="entry name" value="Kinase-like_dom_sf"/>
</dbReference>
<evidence type="ECO:0000256" key="4">
    <source>
        <dbReference type="ARBA" id="ARBA00022737"/>
    </source>
</evidence>
<keyword evidence="4" id="KW-0677">Repeat</keyword>
<reference evidence="8" key="1">
    <citation type="journal article" date="2011" name="Nature">
        <title>Genome sequence and analysis of the tuber crop potato.</title>
        <authorList>
            <consortium name="The Potato Genome Sequencing Consortium"/>
        </authorList>
    </citation>
    <scope>NUCLEOTIDE SEQUENCE [LARGE SCALE GENOMIC DNA]</scope>
    <source>
        <strain evidence="8">cv. DM1-3 516 R44</strain>
    </source>
</reference>
<sequence length="114" mass="13087">MNLNKPQKDSTKAICLVMGVSAFRSFDIECEILRNLFAAKVFNVQLEHVFRNFDIECEILRNLRHRNLTKVITSCSKHDFNALVLETFTRMRPSVYASLRLSTGGSIPPLEALW</sequence>
<dbReference type="HOGENOM" id="CLU_2125506_0_0_1"/>
<dbReference type="InterPro" id="IPR051809">
    <property type="entry name" value="Plant_receptor-like_S/T_kinase"/>
</dbReference>
<evidence type="ECO:0000256" key="5">
    <source>
        <dbReference type="ARBA" id="ARBA00022989"/>
    </source>
</evidence>
<dbReference type="Gramene" id="PGSC0003DMT400051275">
    <property type="protein sequence ID" value="PGSC0003DMT400051275"/>
    <property type="gene ID" value="PGSC0003DMG400019916"/>
</dbReference>
<comment type="subcellular location">
    <subcellularLocation>
        <location evidence="1">Membrane</location>
    </subcellularLocation>
</comment>
<keyword evidence="2" id="KW-0433">Leucine-rich repeat</keyword>
<evidence type="ECO:0000256" key="2">
    <source>
        <dbReference type="ARBA" id="ARBA00022614"/>
    </source>
</evidence>
<evidence type="ECO:0000313" key="8">
    <source>
        <dbReference type="Proteomes" id="UP000011115"/>
    </source>
</evidence>
<protein>
    <submittedName>
        <fullName evidence="7">Serine-threonine protein kinase, plant-type</fullName>
    </submittedName>
</protein>
<dbReference type="SUPFAM" id="SSF56112">
    <property type="entry name" value="Protein kinase-like (PK-like)"/>
    <property type="match status" value="1"/>
</dbReference>
<keyword evidence="5" id="KW-1133">Transmembrane helix</keyword>
<dbReference type="Proteomes" id="UP000011115">
    <property type="component" value="Unassembled WGS sequence"/>
</dbReference>
<dbReference type="Gene3D" id="3.30.200.20">
    <property type="entry name" value="Phosphorylase Kinase, domain 1"/>
    <property type="match status" value="1"/>
</dbReference>
<evidence type="ECO:0000313" key="7">
    <source>
        <dbReference type="EnsemblPlants" id="PGSC0003DMT400051275"/>
    </source>
</evidence>
<dbReference type="AlphaFoldDB" id="M1BRJ5"/>